<organism evidence="1">
    <name type="scientific">Brugia malayi</name>
    <name type="common">Filarial nematode worm</name>
    <dbReference type="NCBI Taxonomy" id="6279"/>
    <lineage>
        <taxon>Eukaryota</taxon>
        <taxon>Metazoa</taxon>
        <taxon>Ecdysozoa</taxon>
        <taxon>Nematoda</taxon>
        <taxon>Chromadorea</taxon>
        <taxon>Rhabditida</taxon>
        <taxon>Spirurina</taxon>
        <taxon>Spiruromorpha</taxon>
        <taxon>Filarioidea</taxon>
        <taxon>Onchocercidae</taxon>
        <taxon>Brugia</taxon>
    </lineage>
</organism>
<accession>A8QHL4</accession>
<gene>
    <name evidence="1" type="ORF">Bm1_57200</name>
</gene>
<sequence>MGLKSELPSWDGCPEANRFILLIDTLYLTFHLTAVWLEGLAP</sequence>
<evidence type="ECO:0000313" key="1">
    <source>
        <dbReference type="EMBL" id="EDP28254.1"/>
    </source>
</evidence>
<protein>
    <submittedName>
        <fullName evidence="1">Uncharacterized protein</fullName>
    </submittedName>
</protein>
<proteinExistence type="predicted"/>
<reference evidence="1" key="1">
    <citation type="journal article" date="2007" name="Science">
        <title>Draft genome of the filarial nematode parasite Brugia malayi.</title>
        <authorList>
            <person name="Ghedin E."/>
            <person name="Wang S."/>
            <person name="Spiro D."/>
            <person name="Caler E."/>
            <person name="Zhao Q."/>
            <person name="Crabtree J."/>
            <person name="Allen J.E."/>
            <person name="Delcher A.L."/>
            <person name="Guiliano D.B."/>
            <person name="Miranda-Saavedra D."/>
            <person name="Angiuoli S.V."/>
            <person name="Creasy T."/>
            <person name="Amedeo P."/>
            <person name="Haas B."/>
            <person name="El-Sayed N.M."/>
            <person name="Wortman J.R."/>
            <person name="Feldblyum T."/>
            <person name="Tallon L."/>
            <person name="Schatz M."/>
            <person name="Shumway M."/>
            <person name="Koo H."/>
            <person name="Salzberg S.L."/>
            <person name="Schobel S."/>
            <person name="Pertea M."/>
            <person name="Pop M."/>
            <person name="White O."/>
            <person name="Barton G.J."/>
            <person name="Carlow C.K."/>
            <person name="Crawford M.J."/>
            <person name="Daub J."/>
            <person name="Dimmic M.W."/>
            <person name="Estes C.F."/>
            <person name="Foster J.M."/>
            <person name="Ganatra M."/>
            <person name="Gregory W.F."/>
            <person name="Johnson N.M."/>
            <person name="Jin J."/>
            <person name="Komuniecki R."/>
            <person name="Korf I."/>
            <person name="Kumar S."/>
            <person name="Laney S."/>
            <person name="Li B.W."/>
            <person name="Li W."/>
            <person name="Lindblom T.H."/>
            <person name="Lustigman S."/>
            <person name="Ma D."/>
            <person name="Maina C.V."/>
            <person name="Martin D.M."/>
            <person name="McCarter J.P."/>
            <person name="McReynolds L."/>
            <person name="Mitreva M."/>
            <person name="Nutman T.B."/>
            <person name="Parkinson J."/>
            <person name="Peregrin-Alvarez J.M."/>
            <person name="Poole C."/>
            <person name="Ren Q."/>
            <person name="Saunders L."/>
            <person name="Sluder A.E."/>
            <person name="Smith K."/>
            <person name="Stanke M."/>
            <person name="Unnasch T.R."/>
            <person name="Ware J."/>
            <person name="Wei A.D."/>
            <person name="Weil G."/>
            <person name="Williams D.J."/>
            <person name="Zhang Y."/>
            <person name="Williams S.A."/>
            <person name="Fraser-Liggett C."/>
            <person name="Slatko B."/>
            <person name="Blaxter M.L."/>
            <person name="Scott A.L."/>
        </authorList>
    </citation>
    <scope>NUCLEOTIDE SEQUENCE [LARGE SCALE GENOMIC DNA]</scope>
</reference>
<dbReference type="AlphaFoldDB" id="A8QHL4"/>
<name>A8QHL4_BRUMA</name>
<dbReference type="EMBL" id="DS239935">
    <property type="protein sequence ID" value="EDP28254.1"/>
    <property type="molecule type" value="Genomic_DNA"/>
</dbReference>